<evidence type="ECO:0000313" key="5">
    <source>
        <dbReference type="EMBL" id="RNJ50951.1"/>
    </source>
</evidence>
<dbReference type="InterPro" id="IPR009742">
    <property type="entry name" value="Curlin_rpt"/>
</dbReference>
<evidence type="ECO:0000256" key="2">
    <source>
        <dbReference type="ARBA" id="ARBA00022729"/>
    </source>
</evidence>
<comment type="similarity">
    <text evidence="1">Belongs to the CsgA/CsgB family.</text>
</comment>
<organism evidence="5 6">
    <name type="scientific">Methylocystis hirsuta</name>
    <dbReference type="NCBI Taxonomy" id="369798"/>
    <lineage>
        <taxon>Bacteria</taxon>
        <taxon>Pseudomonadati</taxon>
        <taxon>Pseudomonadota</taxon>
        <taxon>Alphaproteobacteria</taxon>
        <taxon>Hyphomicrobiales</taxon>
        <taxon>Methylocystaceae</taxon>
        <taxon>Methylocystis</taxon>
    </lineage>
</organism>
<sequence length="194" mass="20321">MSRTSLLAAIFLLSVMNSAFAQMATQSAPFNFAIGISSGSQSSIDLSQSGFVNVYYGIQDSNQANQAVISQNGLNNYSQMQQVGDSTGAFNGGPSDGREGPRYGGQNYASVTQNGMENSSQITQMGGTNVAAVAQNSTVGNGAAPRVQIPTDGPIYQSYQTPEGYLSLFTTDSMSLAVWTPPGLTATNSFGRMH</sequence>
<dbReference type="GO" id="GO:0009289">
    <property type="term" value="C:pilus"/>
    <property type="evidence" value="ECO:0007669"/>
    <property type="project" value="InterPro"/>
</dbReference>
<dbReference type="RefSeq" id="WP_123176855.1">
    <property type="nucleotide sequence ID" value="NZ_QWDD01000001.1"/>
</dbReference>
<keyword evidence="2 4" id="KW-0732">Signal</keyword>
<dbReference type="Proteomes" id="UP000268623">
    <property type="component" value="Unassembled WGS sequence"/>
</dbReference>
<keyword evidence="6" id="KW-1185">Reference proteome</keyword>
<reference evidence="5 6" key="1">
    <citation type="submission" date="2018-08" db="EMBL/GenBank/DDBJ databases">
        <title>Genome sequence of Methylocystis hirsuta CSC1, a methanotroph able to accumulate PHAs.</title>
        <authorList>
            <person name="Bordel S."/>
            <person name="Rodriguez E."/>
            <person name="Gancedo J."/>
            <person name="Munoz R."/>
        </authorList>
    </citation>
    <scope>NUCLEOTIDE SEQUENCE [LARGE SCALE GENOMIC DNA]</scope>
    <source>
        <strain evidence="5 6">CSC1</strain>
    </source>
</reference>
<proteinExistence type="inferred from homology"/>
<accession>A0A3M9XSF4</accession>
<name>A0A3M9XSF4_9HYPH</name>
<gene>
    <name evidence="5" type="ORF">D1O30_16535</name>
</gene>
<comment type="caution">
    <text evidence="5">The sequence shown here is derived from an EMBL/GenBank/DDBJ whole genome shotgun (WGS) entry which is preliminary data.</text>
</comment>
<evidence type="ECO:0008006" key="7">
    <source>
        <dbReference type="Google" id="ProtNLM"/>
    </source>
</evidence>
<evidence type="ECO:0000256" key="1">
    <source>
        <dbReference type="ARBA" id="ARBA00009766"/>
    </source>
</evidence>
<dbReference type="OrthoDB" id="8444518at2"/>
<feature type="signal peptide" evidence="4">
    <location>
        <begin position="1"/>
        <end position="21"/>
    </location>
</feature>
<dbReference type="AlphaFoldDB" id="A0A3M9XSF4"/>
<feature type="region of interest" description="Disordered" evidence="3">
    <location>
        <begin position="82"/>
        <end position="104"/>
    </location>
</feature>
<evidence type="ECO:0000313" key="6">
    <source>
        <dbReference type="Proteomes" id="UP000268623"/>
    </source>
</evidence>
<protein>
    <recommendedName>
        <fullName evidence="7">Curlin</fullName>
    </recommendedName>
</protein>
<dbReference type="GO" id="GO:0007155">
    <property type="term" value="P:cell adhesion"/>
    <property type="evidence" value="ECO:0007669"/>
    <property type="project" value="InterPro"/>
</dbReference>
<dbReference type="Pfam" id="PF07012">
    <property type="entry name" value="Curlin_rpt"/>
    <property type="match status" value="1"/>
</dbReference>
<feature type="chain" id="PRO_5017952848" description="Curlin" evidence="4">
    <location>
        <begin position="22"/>
        <end position="194"/>
    </location>
</feature>
<evidence type="ECO:0000256" key="3">
    <source>
        <dbReference type="SAM" id="MobiDB-lite"/>
    </source>
</evidence>
<evidence type="ECO:0000256" key="4">
    <source>
        <dbReference type="SAM" id="SignalP"/>
    </source>
</evidence>
<dbReference type="EMBL" id="QWDD01000001">
    <property type="protein sequence ID" value="RNJ50951.1"/>
    <property type="molecule type" value="Genomic_DNA"/>
</dbReference>